<evidence type="ECO:0000256" key="1">
    <source>
        <dbReference type="SAM" id="MobiDB-lite"/>
    </source>
</evidence>
<accession>A0A7Y0QGN0</accession>
<name>A0A7Y0QGN0_CELFI</name>
<keyword evidence="4" id="KW-1185">Reference proteome</keyword>
<keyword evidence="2" id="KW-1133">Transmembrane helix</keyword>
<dbReference type="RefSeq" id="WP_211373753.1">
    <property type="nucleotide sequence ID" value="NZ_JABCJJ010000004.1"/>
</dbReference>
<evidence type="ECO:0000313" key="4">
    <source>
        <dbReference type="Proteomes" id="UP000562124"/>
    </source>
</evidence>
<gene>
    <name evidence="3" type="ORF">HIR71_04030</name>
</gene>
<comment type="caution">
    <text evidence="3">The sequence shown here is derived from an EMBL/GenBank/DDBJ whole genome shotgun (WGS) entry which is preliminary data.</text>
</comment>
<sequence>MTAVAAMGTLYRAIQAEPGPAAGILFLVSALVLVAALAQASRIWLALAGPVPWSQLRRRLATLDDGRPSKRGEAAPGSKRAARRARP</sequence>
<protein>
    <submittedName>
        <fullName evidence="3">Uncharacterized protein</fullName>
    </submittedName>
</protein>
<keyword evidence="2" id="KW-0812">Transmembrane</keyword>
<evidence type="ECO:0000256" key="2">
    <source>
        <dbReference type="SAM" id="Phobius"/>
    </source>
</evidence>
<organism evidence="3 4">
    <name type="scientific">Cellulomonas fimi</name>
    <dbReference type="NCBI Taxonomy" id="1708"/>
    <lineage>
        <taxon>Bacteria</taxon>
        <taxon>Bacillati</taxon>
        <taxon>Actinomycetota</taxon>
        <taxon>Actinomycetes</taxon>
        <taxon>Micrococcales</taxon>
        <taxon>Cellulomonadaceae</taxon>
        <taxon>Cellulomonas</taxon>
    </lineage>
</organism>
<feature type="transmembrane region" description="Helical" evidence="2">
    <location>
        <begin position="26"/>
        <end position="49"/>
    </location>
</feature>
<keyword evidence="2" id="KW-0472">Membrane</keyword>
<feature type="compositionally biased region" description="Basic and acidic residues" evidence="1">
    <location>
        <begin position="62"/>
        <end position="73"/>
    </location>
</feature>
<dbReference type="EMBL" id="JABCJJ010000004">
    <property type="protein sequence ID" value="NMR19395.1"/>
    <property type="molecule type" value="Genomic_DNA"/>
</dbReference>
<evidence type="ECO:0000313" key="3">
    <source>
        <dbReference type="EMBL" id="NMR19395.1"/>
    </source>
</evidence>
<reference evidence="3 4" key="1">
    <citation type="submission" date="2020-04" db="EMBL/GenBank/DDBJ databases">
        <title>Sequencing and Assembly of C. fimi.</title>
        <authorList>
            <person name="Ramsey A.R."/>
        </authorList>
    </citation>
    <scope>NUCLEOTIDE SEQUENCE [LARGE SCALE GENOMIC DNA]</scope>
    <source>
        <strain evidence="3 4">SB</strain>
    </source>
</reference>
<dbReference type="Proteomes" id="UP000562124">
    <property type="component" value="Unassembled WGS sequence"/>
</dbReference>
<proteinExistence type="predicted"/>
<dbReference type="AlphaFoldDB" id="A0A7Y0QGN0"/>
<feature type="region of interest" description="Disordered" evidence="1">
    <location>
        <begin position="62"/>
        <end position="87"/>
    </location>
</feature>